<gene>
    <name evidence="1" type="ORF">SAMN05443637_109128</name>
</gene>
<evidence type="ECO:0000313" key="1">
    <source>
        <dbReference type="EMBL" id="SHK64088.1"/>
    </source>
</evidence>
<name>A0A1M6U4T7_PSETH</name>
<dbReference type="InterPro" id="IPR010451">
    <property type="entry name" value="Acetoacetate_decarboxylase"/>
</dbReference>
<accession>A0A1M6U4T7</accession>
<dbReference type="InterPro" id="IPR023375">
    <property type="entry name" value="ADC_dom_sf"/>
</dbReference>
<dbReference type="SUPFAM" id="SSF160104">
    <property type="entry name" value="Acetoacetate decarboxylase-like"/>
    <property type="match status" value="1"/>
</dbReference>
<dbReference type="Pfam" id="PF06314">
    <property type="entry name" value="ADC"/>
    <property type="match status" value="1"/>
</dbReference>
<reference evidence="1 2" key="1">
    <citation type="submission" date="2016-11" db="EMBL/GenBank/DDBJ databases">
        <authorList>
            <person name="Jaros S."/>
            <person name="Januszkiewicz K."/>
            <person name="Wedrychowicz H."/>
        </authorList>
    </citation>
    <scope>NUCLEOTIDE SEQUENCE [LARGE SCALE GENOMIC DNA]</scope>
    <source>
        <strain evidence="1 2">DSM 43832</strain>
    </source>
</reference>
<dbReference type="STRING" id="1848.SAMN05443637_109128"/>
<protein>
    <submittedName>
        <fullName evidence="1">Acetoacetate decarboxylase (ADC)</fullName>
    </submittedName>
</protein>
<keyword evidence="2" id="KW-1185">Reference proteome</keyword>
<proteinExistence type="predicted"/>
<sequence length="251" mass="26828">MPHYRGRMAELLSDCTWTIQGRTVTLPVSITHAESAVAVYAAPADAAAEHLRGTELEPWTVGGRALSVLLLVHYDEWELGTYDEVGVGLLVTGPGLKAGLHVLDLPVTGAFTCEAGQDLWGLPKWMMRAELEFHGRRARVVVHDGPEFVMEAELTAGRVPVPPRTALTLPVWSRPAFGAQAGRLLRGTMPVRVSAATIGRGNSSVQLGVHPMALRMADLGMTGRPLMVVHAGHATGSLGPFAAVGGERPRR</sequence>
<organism evidence="1 2">
    <name type="scientific">Pseudonocardia thermophila</name>
    <dbReference type="NCBI Taxonomy" id="1848"/>
    <lineage>
        <taxon>Bacteria</taxon>
        <taxon>Bacillati</taxon>
        <taxon>Actinomycetota</taxon>
        <taxon>Actinomycetes</taxon>
        <taxon>Pseudonocardiales</taxon>
        <taxon>Pseudonocardiaceae</taxon>
        <taxon>Pseudonocardia</taxon>
    </lineage>
</organism>
<dbReference type="GO" id="GO:0016829">
    <property type="term" value="F:lyase activity"/>
    <property type="evidence" value="ECO:0007669"/>
    <property type="project" value="InterPro"/>
</dbReference>
<dbReference type="Proteomes" id="UP000184363">
    <property type="component" value="Unassembled WGS sequence"/>
</dbReference>
<evidence type="ECO:0000313" key="2">
    <source>
        <dbReference type="Proteomes" id="UP000184363"/>
    </source>
</evidence>
<dbReference type="Gene3D" id="2.40.400.10">
    <property type="entry name" value="Acetoacetate decarboxylase-like"/>
    <property type="match status" value="1"/>
</dbReference>
<dbReference type="AlphaFoldDB" id="A0A1M6U4T7"/>
<dbReference type="EMBL" id="FRAP01000009">
    <property type="protein sequence ID" value="SHK64088.1"/>
    <property type="molecule type" value="Genomic_DNA"/>
</dbReference>